<reference evidence="1" key="3">
    <citation type="submission" date="2015-04" db="UniProtKB">
        <authorList>
            <consortium name="EnsemblPlants"/>
        </authorList>
    </citation>
    <scope>IDENTIFICATION</scope>
</reference>
<dbReference type="Gramene" id="LPERR11G12660.1">
    <property type="protein sequence ID" value="LPERR11G12660.1"/>
    <property type="gene ID" value="LPERR11G12660"/>
</dbReference>
<reference evidence="2" key="2">
    <citation type="submission" date="2013-12" db="EMBL/GenBank/DDBJ databases">
        <authorList>
            <person name="Yu Y."/>
            <person name="Lee S."/>
            <person name="de Baynast K."/>
            <person name="Wissotski M."/>
            <person name="Liu L."/>
            <person name="Talag J."/>
            <person name="Goicoechea J."/>
            <person name="Angelova A."/>
            <person name="Jetty R."/>
            <person name="Kudrna D."/>
            <person name="Golser W."/>
            <person name="Rivera L."/>
            <person name="Zhang J."/>
            <person name="Wing R."/>
        </authorList>
    </citation>
    <scope>NUCLEOTIDE SEQUENCE</scope>
</reference>
<dbReference type="InterPro" id="IPR004158">
    <property type="entry name" value="DUF247_pln"/>
</dbReference>
<dbReference type="EnsemblPlants" id="LPERR11G12660.1">
    <property type="protein sequence ID" value="LPERR11G12660.1"/>
    <property type="gene ID" value="LPERR11G12660"/>
</dbReference>
<evidence type="ECO:0000313" key="2">
    <source>
        <dbReference type="Proteomes" id="UP000032180"/>
    </source>
</evidence>
<accession>A0A0D9XSR8</accession>
<proteinExistence type="predicted"/>
<dbReference type="Proteomes" id="UP000032180">
    <property type="component" value="Chromosome 11"/>
</dbReference>
<organism evidence="1 2">
    <name type="scientific">Leersia perrieri</name>
    <dbReference type="NCBI Taxonomy" id="77586"/>
    <lineage>
        <taxon>Eukaryota</taxon>
        <taxon>Viridiplantae</taxon>
        <taxon>Streptophyta</taxon>
        <taxon>Embryophyta</taxon>
        <taxon>Tracheophyta</taxon>
        <taxon>Spermatophyta</taxon>
        <taxon>Magnoliopsida</taxon>
        <taxon>Liliopsida</taxon>
        <taxon>Poales</taxon>
        <taxon>Poaceae</taxon>
        <taxon>BOP clade</taxon>
        <taxon>Oryzoideae</taxon>
        <taxon>Oryzeae</taxon>
        <taxon>Oryzinae</taxon>
        <taxon>Leersia</taxon>
    </lineage>
</organism>
<sequence length="108" mass="12286">MEKHKCRATANMVNRSGKTLEEFIAAVEEIKEQLMDAYENLDDKWRHGTSFVEMMLADGCFLLEMRIILQIVDDGGTVETYGPNDPVFSKHGFLYSYTCPRVSEPTSS</sequence>
<dbReference type="Pfam" id="PF03140">
    <property type="entry name" value="DUF247"/>
    <property type="match status" value="1"/>
</dbReference>
<dbReference type="HOGENOM" id="CLU_2200714_0_0_1"/>
<name>A0A0D9XSR8_9ORYZ</name>
<dbReference type="STRING" id="77586.A0A0D9XSR8"/>
<dbReference type="AlphaFoldDB" id="A0A0D9XSR8"/>
<keyword evidence="2" id="KW-1185">Reference proteome</keyword>
<reference evidence="1 2" key="1">
    <citation type="submission" date="2012-08" db="EMBL/GenBank/DDBJ databases">
        <title>Oryza genome evolution.</title>
        <authorList>
            <person name="Wing R.A."/>
        </authorList>
    </citation>
    <scope>NUCLEOTIDE SEQUENCE</scope>
</reference>
<protein>
    <submittedName>
        <fullName evidence="1">Uncharacterized protein</fullName>
    </submittedName>
</protein>
<evidence type="ECO:0000313" key="1">
    <source>
        <dbReference type="EnsemblPlants" id="LPERR11G12660.1"/>
    </source>
</evidence>